<dbReference type="GO" id="GO:0016651">
    <property type="term" value="F:oxidoreductase activity, acting on NAD(P)H"/>
    <property type="evidence" value="ECO:0007669"/>
    <property type="project" value="InterPro"/>
</dbReference>
<dbReference type="Gene3D" id="3.30.70.3270">
    <property type="match status" value="1"/>
</dbReference>
<dbReference type="AlphaFoldDB" id="A0A1Q8QML1"/>
<accession>A0A1Q8QML1</accession>
<dbReference type="EMBL" id="MLBF01000041">
    <property type="protein sequence ID" value="OLN28581.1"/>
    <property type="molecule type" value="Genomic_DNA"/>
</dbReference>
<dbReference type="Proteomes" id="UP000186102">
    <property type="component" value="Unassembled WGS sequence"/>
</dbReference>
<protein>
    <submittedName>
        <fullName evidence="6">Carbon monoxide-induced hydrogenase iron-sulfur protein CooX</fullName>
    </submittedName>
</protein>
<dbReference type="RefSeq" id="WP_075366377.1">
    <property type="nucleotide sequence ID" value="NZ_MLBF01000041.1"/>
</dbReference>
<dbReference type="InterPro" id="IPR010226">
    <property type="entry name" value="NADH_quinone_OxRdtase_chainI"/>
</dbReference>
<feature type="domain" description="4Fe-4S ferredoxin-type" evidence="5">
    <location>
        <begin position="33"/>
        <end position="62"/>
    </location>
</feature>
<evidence type="ECO:0000256" key="2">
    <source>
        <dbReference type="ARBA" id="ARBA00022723"/>
    </source>
</evidence>
<dbReference type="STRING" id="1888891.DSOL_3959"/>
<feature type="domain" description="4Fe-4S ferredoxin-type" evidence="5">
    <location>
        <begin position="68"/>
        <end position="97"/>
    </location>
</feature>
<evidence type="ECO:0000313" key="7">
    <source>
        <dbReference type="Proteomes" id="UP000186102"/>
    </source>
</evidence>
<dbReference type="Pfam" id="PF12838">
    <property type="entry name" value="Fer4_7"/>
    <property type="match status" value="1"/>
</dbReference>
<dbReference type="PANTHER" id="PTHR10849">
    <property type="entry name" value="NADH DEHYDROGENASE UBIQUINONE IRON-SULFUR PROTEIN 8, MITOCHONDRIAL"/>
    <property type="match status" value="1"/>
</dbReference>
<dbReference type="GO" id="GO:0016020">
    <property type="term" value="C:membrane"/>
    <property type="evidence" value="ECO:0007669"/>
    <property type="project" value="InterPro"/>
</dbReference>
<dbReference type="InterPro" id="IPR017900">
    <property type="entry name" value="4Fe4S_Fe_S_CS"/>
</dbReference>
<reference evidence="6 7" key="1">
    <citation type="submission" date="2016-09" db="EMBL/GenBank/DDBJ databases">
        <title>Complete genome of Desulfosporosinus sp. OL.</title>
        <authorList>
            <person name="Mardanov A."/>
            <person name="Beletsky A."/>
            <person name="Panova A."/>
            <person name="Karnachuk O."/>
            <person name="Ravin N."/>
        </authorList>
    </citation>
    <scope>NUCLEOTIDE SEQUENCE [LARGE SCALE GENOMIC DNA]</scope>
    <source>
        <strain evidence="6 7">OL</strain>
    </source>
</reference>
<gene>
    <name evidence="6" type="ORF">DSOL_3959</name>
</gene>
<dbReference type="SUPFAM" id="SSF54862">
    <property type="entry name" value="4Fe-4S ferredoxins"/>
    <property type="match status" value="1"/>
</dbReference>
<keyword evidence="3" id="KW-0408">Iron</keyword>
<proteinExistence type="predicted"/>
<evidence type="ECO:0000259" key="5">
    <source>
        <dbReference type="PROSITE" id="PS51379"/>
    </source>
</evidence>
<dbReference type="OrthoDB" id="9803192at2"/>
<organism evidence="6 7">
    <name type="scientific">Desulfosporosinus metallidurans</name>
    <dbReference type="NCBI Taxonomy" id="1888891"/>
    <lineage>
        <taxon>Bacteria</taxon>
        <taxon>Bacillati</taxon>
        <taxon>Bacillota</taxon>
        <taxon>Clostridia</taxon>
        <taxon>Eubacteriales</taxon>
        <taxon>Desulfitobacteriaceae</taxon>
        <taxon>Desulfosporosinus</taxon>
    </lineage>
</organism>
<dbReference type="GO" id="GO:0046872">
    <property type="term" value="F:metal ion binding"/>
    <property type="evidence" value="ECO:0007669"/>
    <property type="project" value="UniProtKB-KW"/>
</dbReference>
<comment type="caution">
    <text evidence="6">The sequence shown here is derived from an EMBL/GenBank/DDBJ whole genome shotgun (WGS) entry which is preliminary data.</text>
</comment>
<evidence type="ECO:0000256" key="3">
    <source>
        <dbReference type="ARBA" id="ARBA00023004"/>
    </source>
</evidence>
<keyword evidence="2" id="KW-0479">Metal-binding</keyword>
<keyword evidence="1" id="KW-0004">4Fe-4S</keyword>
<keyword evidence="4" id="KW-0411">Iron-sulfur</keyword>
<dbReference type="PROSITE" id="PS51379">
    <property type="entry name" value="4FE4S_FER_2"/>
    <property type="match status" value="2"/>
</dbReference>
<evidence type="ECO:0000313" key="6">
    <source>
        <dbReference type="EMBL" id="OLN28581.1"/>
    </source>
</evidence>
<evidence type="ECO:0000256" key="4">
    <source>
        <dbReference type="ARBA" id="ARBA00023014"/>
    </source>
</evidence>
<dbReference type="PROSITE" id="PS00198">
    <property type="entry name" value="4FE4S_FER_1"/>
    <property type="match status" value="1"/>
</dbReference>
<dbReference type="InterPro" id="IPR017896">
    <property type="entry name" value="4Fe4S_Fe-S-bd"/>
</dbReference>
<evidence type="ECO:0000256" key="1">
    <source>
        <dbReference type="ARBA" id="ARBA00022485"/>
    </source>
</evidence>
<sequence length="177" mass="20036">MSFLKIILRNLRKGPATDPYPFGDTFTPDGLRGKIKYNPQACVACRMCEHVCAGGAIRITEAEDKSGLNFTLWHNTCAFCGLCQHYCPTKAIRLTTDFHTAHRQADKYNYVETGFIKYVACRRCGQPMVPVVKELLSRVYGDLEGPTKAFENLCEGCRRQISTESGVNKRWTEESKR</sequence>
<keyword evidence="7" id="KW-1185">Reference proteome</keyword>
<dbReference type="GO" id="GO:0051539">
    <property type="term" value="F:4 iron, 4 sulfur cluster binding"/>
    <property type="evidence" value="ECO:0007669"/>
    <property type="project" value="UniProtKB-KW"/>
</dbReference>
<name>A0A1Q8QML1_9FIRM</name>